<sequence length="66" mass="7443">WTLIRTMRISTLKGWITRPAKRISSLPPRATAPPMPWWTGSGPWAGPSSPARRMSSRNYTLLPNQP</sequence>
<feature type="non-terminal residue" evidence="2">
    <location>
        <position position="1"/>
    </location>
</feature>
<feature type="non-terminal residue" evidence="2">
    <location>
        <position position="66"/>
    </location>
</feature>
<organism evidence="2">
    <name type="scientific">uncultured Rubrobacteraceae bacterium</name>
    <dbReference type="NCBI Taxonomy" id="349277"/>
    <lineage>
        <taxon>Bacteria</taxon>
        <taxon>Bacillati</taxon>
        <taxon>Actinomycetota</taxon>
        <taxon>Rubrobacteria</taxon>
        <taxon>Rubrobacterales</taxon>
        <taxon>Rubrobacteraceae</taxon>
        <taxon>environmental samples</taxon>
    </lineage>
</organism>
<accession>A0A6J4P3D7</accession>
<evidence type="ECO:0000313" key="2">
    <source>
        <dbReference type="EMBL" id="CAA9404663.1"/>
    </source>
</evidence>
<dbReference type="AlphaFoldDB" id="A0A6J4P3D7"/>
<proteinExistence type="predicted"/>
<name>A0A6J4P3D7_9ACTN</name>
<feature type="region of interest" description="Disordered" evidence="1">
    <location>
        <begin position="24"/>
        <end position="66"/>
    </location>
</feature>
<protein>
    <submittedName>
        <fullName evidence="2">Uncharacterized protein</fullName>
    </submittedName>
</protein>
<gene>
    <name evidence="2" type="ORF">AVDCRST_MAG78-43</name>
</gene>
<feature type="compositionally biased region" description="Polar residues" evidence="1">
    <location>
        <begin position="56"/>
        <end position="66"/>
    </location>
</feature>
<evidence type="ECO:0000256" key="1">
    <source>
        <dbReference type="SAM" id="MobiDB-lite"/>
    </source>
</evidence>
<dbReference type="EMBL" id="CADCVB010000002">
    <property type="protein sequence ID" value="CAA9404663.1"/>
    <property type="molecule type" value="Genomic_DNA"/>
</dbReference>
<reference evidence="2" key="1">
    <citation type="submission" date="2020-02" db="EMBL/GenBank/DDBJ databases">
        <authorList>
            <person name="Meier V. D."/>
        </authorList>
    </citation>
    <scope>NUCLEOTIDE SEQUENCE</scope>
    <source>
        <strain evidence="2">AVDCRST_MAG78</strain>
    </source>
</reference>